<proteinExistence type="predicted"/>
<evidence type="ECO:0000313" key="2">
    <source>
        <dbReference type="EMBL" id="GMI77574.1"/>
    </source>
</evidence>
<feature type="transmembrane region" description="Helical" evidence="1">
    <location>
        <begin position="15"/>
        <end position="33"/>
    </location>
</feature>
<dbReference type="EMBL" id="BSYR01000014">
    <property type="protein sequence ID" value="GMI77574.1"/>
    <property type="molecule type" value="Genomic_DNA"/>
</dbReference>
<evidence type="ECO:0000256" key="1">
    <source>
        <dbReference type="SAM" id="Phobius"/>
    </source>
</evidence>
<accession>A0A9W7HHK4</accession>
<keyword evidence="1" id="KW-0472">Membrane</keyword>
<protein>
    <submittedName>
        <fullName evidence="2">Uncharacterized protein</fullName>
    </submittedName>
</protein>
<gene>
    <name evidence="2" type="ORF">HRI_001426700</name>
</gene>
<organism evidence="2 3">
    <name type="scientific">Hibiscus trionum</name>
    <name type="common">Flower of an hour</name>
    <dbReference type="NCBI Taxonomy" id="183268"/>
    <lineage>
        <taxon>Eukaryota</taxon>
        <taxon>Viridiplantae</taxon>
        <taxon>Streptophyta</taxon>
        <taxon>Embryophyta</taxon>
        <taxon>Tracheophyta</taxon>
        <taxon>Spermatophyta</taxon>
        <taxon>Magnoliopsida</taxon>
        <taxon>eudicotyledons</taxon>
        <taxon>Gunneridae</taxon>
        <taxon>Pentapetalae</taxon>
        <taxon>rosids</taxon>
        <taxon>malvids</taxon>
        <taxon>Malvales</taxon>
        <taxon>Malvaceae</taxon>
        <taxon>Malvoideae</taxon>
        <taxon>Hibiscus</taxon>
    </lineage>
</organism>
<reference evidence="2" key="1">
    <citation type="submission" date="2023-05" db="EMBL/GenBank/DDBJ databases">
        <title>Genome and transcriptome analyses reveal genes involved in the formation of fine ridges on petal epidermal cells in Hibiscus trionum.</title>
        <authorList>
            <person name="Koshimizu S."/>
            <person name="Masuda S."/>
            <person name="Ishii T."/>
            <person name="Shirasu K."/>
            <person name="Hoshino A."/>
            <person name="Arita M."/>
        </authorList>
    </citation>
    <scope>NUCLEOTIDE SEQUENCE</scope>
    <source>
        <strain evidence="2">Hamamatsu line</strain>
    </source>
</reference>
<comment type="caution">
    <text evidence="2">The sequence shown here is derived from an EMBL/GenBank/DDBJ whole genome shotgun (WGS) entry which is preliminary data.</text>
</comment>
<dbReference type="Proteomes" id="UP001165190">
    <property type="component" value="Unassembled WGS sequence"/>
</dbReference>
<keyword evidence="3" id="KW-1185">Reference proteome</keyword>
<keyword evidence="1" id="KW-0812">Transmembrane</keyword>
<dbReference type="AlphaFoldDB" id="A0A9W7HHK4"/>
<keyword evidence="1" id="KW-1133">Transmembrane helix</keyword>
<name>A0A9W7HHK4_HIBTR</name>
<sequence>MENPITAKYCINRPWFVLLVFFVFCIEMLRFDCSGFTAKKSKVLSVLDYSHENLVNIKVSLPHDFTETNESMKMTNKEEELKVET</sequence>
<evidence type="ECO:0000313" key="3">
    <source>
        <dbReference type="Proteomes" id="UP001165190"/>
    </source>
</evidence>